<dbReference type="GeneID" id="113116060"/>
<proteinExistence type="predicted"/>
<sequence>MSQLKNYSPCIGETMAATVKLFFGKCIQSTYALSECLSCIRLFLIIMIWKHSVPFKLYLGYLYFASPKCAVLVVEGIHASLICTVSVYQNQSVAYIISGPLPAPGCIPEWTAANTMLVDENGNIYHQVVLHAEPQRILTVGCQHHVAYRLECLAIRVFLVVNCNYKCLTVPIAVVTKDSAVEGLPGTGRTHVVSYAVIGIAVLGFVIMTVIYKYRHLRESVGAV</sequence>
<organism evidence="2 3">
    <name type="scientific">Carassius auratus</name>
    <name type="common">Goldfish</name>
    <dbReference type="NCBI Taxonomy" id="7957"/>
    <lineage>
        <taxon>Eukaryota</taxon>
        <taxon>Metazoa</taxon>
        <taxon>Chordata</taxon>
        <taxon>Craniata</taxon>
        <taxon>Vertebrata</taxon>
        <taxon>Euteleostomi</taxon>
        <taxon>Actinopterygii</taxon>
        <taxon>Neopterygii</taxon>
        <taxon>Teleostei</taxon>
        <taxon>Ostariophysi</taxon>
        <taxon>Cypriniformes</taxon>
        <taxon>Cyprinidae</taxon>
        <taxon>Cyprininae</taxon>
        <taxon>Carassius</taxon>
    </lineage>
</organism>
<keyword evidence="1" id="KW-1133">Transmembrane helix</keyword>
<keyword evidence="1" id="KW-0812">Transmembrane</keyword>
<dbReference type="AlphaFoldDB" id="A0A6P6R2F6"/>
<reference evidence="3" key="1">
    <citation type="submission" date="2025-08" db="UniProtKB">
        <authorList>
            <consortium name="RefSeq"/>
        </authorList>
    </citation>
    <scope>IDENTIFICATION</scope>
    <source>
        <strain evidence="3">Wakin</strain>
        <tissue evidence="3">Muscle</tissue>
    </source>
</reference>
<evidence type="ECO:0000313" key="3">
    <source>
        <dbReference type="RefSeq" id="XP_026139691.1"/>
    </source>
</evidence>
<dbReference type="Proteomes" id="UP000515129">
    <property type="component" value="Chromosome 16"/>
</dbReference>
<evidence type="ECO:0000313" key="2">
    <source>
        <dbReference type="Proteomes" id="UP000515129"/>
    </source>
</evidence>
<dbReference type="KEGG" id="caua:113116060"/>
<keyword evidence="2" id="KW-1185">Reference proteome</keyword>
<gene>
    <name evidence="3" type="primary">LOC113116060</name>
</gene>
<keyword evidence="1" id="KW-0472">Membrane</keyword>
<name>A0A6P6R2F6_CARAU</name>
<dbReference type="RefSeq" id="XP_026139691.1">
    <property type="nucleotide sequence ID" value="XM_026283906.1"/>
</dbReference>
<evidence type="ECO:0000256" key="1">
    <source>
        <dbReference type="SAM" id="Phobius"/>
    </source>
</evidence>
<accession>A0A6P6R2F6</accession>
<feature type="transmembrane region" description="Helical" evidence="1">
    <location>
        <begin position="192"/>
        <end position="212"/>
    </location>
</feature>
<protein>
    <submittedName>
        <fullName evidence="3">Uncharacterized protein LOC113116060 isoform X1</fullName>
    </submittedName>
</protein>